<feature type="transmembrane region" description="Helical" evidence="8">
    <location>
        <begin position="283"/>
        <end position="299"/>
    </location>
</feature>
<keyword evidence="6 8" id="KW-0472">Membrane</keyword>
<evidence type="ECO:0000256" key="6">
    <source>
        <dbReference type="ARBA" id="ARBA00023136"/>
    </source>
</evidence>
<keyword evidence="4 8" id="KW-0812">Transmembrane</keyword>
<dbReference type="Proteomes" id="UP001518872">
    <property type="component" value="Unassembled WGS sequence"/>
</dbReference>
<reference evidence="10 11" key="1">
    <citation type="submission" date="2021-02" db="EMBL/GenBank/DDBJ databases">
        <authorList>
            <person name="Ra J.-S."/>
        </authorList>
    </citation>
    <scope>NUCLEOTIDE SEQUENCE [LARGE SCALE GENOMIC DNA]</scope>
    <source>
        <strain evidence="10 11">MMS20-R1-14</strain>
    </source>
</reference>
<feature type="transmembrane region" description="Helical" evidence="8">
    <location>
        <begin position="216"/>
        <end position="240"/>
    </location>
</feature>
<dbReference type="PANTHER" id="PTHR23513:SF6">
    <property type="entry name" value="MAJOR FACILITATOR SUPERFAMILY ASSOCIATED DOMAIN-CONTAINING PROTEIN"/>
    <property type="match status" value="1"/>
</dbReference>
<evidence type="ECO:0000256" key="4">
    <source>
        <dbReference type="ARBA" id="ARBA00022692"/>
    </source>
</evidence>
<accession>A0ABS2ISD1</accession>
<feature type="region of interest" description="Disordered" evidence="7">
    <location>
        <begin position="404"/>
        <end position="431"/>
    </location>
</feature>
<feature type="transmembrane region" description="Helical" evidence="8">
    <location>
        <begin position="369"/>
        <end position="390"/>
    </location>
</feature>
<dbReference type="EMBL" id="JAFEUC010000005">
    <property type="protein sequence ID" value="MBM7077252.1"/>
    <property type="molecule type" value="Genomic_DNA"/>
</dbReference>
<dbReference type="RefSeq" id="WP_204925226.1">
    <property type="nucleotide sequence ID" value="NZ_JAFEUC010000005.1"/>
</dbReference>
<keyword evidence="11" id="KW-1185">Reference proteome</keyword>
<dbReference type="Gene3D" id="1.20.1250.20">
    <property type="entry name" value="MFS general substrate transporter like domains"/>
    <property type="match status" value="1"/>
</dbReference>
<evidence type="ECO:0000256" key="1">
    <source>
        <dbReference type="ARBA" id="ARBA00004651"/>
    </source>
</evidence>
<dbReference type="Pfam" id="PF05977">
    <property type="entry name" value="MFS_3"/>
    <property type="match status" value="1"/>
</dbReference>
<evidence type="ECO:0000256" key="5">
    <source>
        <dbReference type="ARBA" id="ARBA00022989"/>
    </source>
</evidence>
<evidence type="ECO:0000313" key="11">
    <source>
        <dbReference type="Proteomes" id="UP001518872"/>
    </source>
</evidence>
<comment type="caution">
    <text evidence="10">The sequence shown here is derived from an EMBL/GenBank/DDBJ whole genome shotgun (WGS) entry which is preliminary data.</text>
</comment>
<dbReference type="PRINTS" id="PR01988">
    <property type="entry name" value="EXPORTERBACE"/>
</dbReference>
<feature type="transmembrane region" description="Helical" evidence="8">
    <location>
        <begin position="5"/>
        <end position="22"/>
    </location>
</feature>
<keyword evidence="5 8" id="KW-1133">Transmembrane helix</keyword>
<protein>
    <submittedName>
        <fullName evidence="10">MFS transporter</fullName>
    </submittedName>
</protein>
<feature type="domain" description="Major facilitator superfamily (MFS) profile" evidence="9">
    <location>
        <begin position="4"/>
        <end position="393"/>
    </location>
</feature>
<dbReference type="SUPFAM" id="SSF103473">
    <property type="entry name" value="MFS general substrate transporter"/>
    <property type="match status" value="1"/>
</dbReference>
<feature type="transmembrane region" description="Helical" evidence="8">
    <location>
        <begin position="42"/>
        <end position="62"/>
    </location>
</feature>
<comment type="subcellular location">
    <subcellularLocation>
        <location evidence="1">Cell membrane</location>
        <topology evidence="1">Multi-pass membrane protein</topology>
    </subcellularLocation>
</comment>
<dbReference type="InterPro" id="IPR010290">
    <property type="entry name" value="TM_effector"/>
</dbReference>
<evidence type="ECO:0000259" key="9">
    <source>
        <dbReference type="PROSITE" id="PS50850"/>
    </source>
</evidence>
<dbReference type="CDD" id="cd06173">
    <property type="entry name" value="MFS_MefA_like"/>
    <property type="match status" value="1"/>
</dbReference>
<dbReference type="PANTHER" id="PTHR23513">
    <property type="entry name" value="INTEGRAL MEMBRANE EFFLUX PROTEIN-RELATED"/>
    <property type="match status" value="1"/>
</dbReference>
<gene>
    <name evidence="10" type="ORF">JQX11_12960</name>
</gene>
<feature type="transmembrane region" description="Helical" evidence="8">
    <location>
        <begin position="337"/>
        <end position="363"/>
    </location>
</feature>
<proteinExistence type="predicted"/>
<feature type="transmembrane region" description="Helical" evidence="8">
    <location>
        <begin position="305"/>
        <end position="325"/>
    </location>
</feature>
<evidence type="ECO:0000256" key="2">
    <source>
        <dbReference type="ARBA" id="ARBA00022448"/>
    </source>
</evidence>
<evidence type="ECO:0000256" key="3">
    <source>
        <dbReference type="ARBA" id="ARBA00022475"/>
    </source>
</evidence>
<feature type="transmembrane region" description="Helical" evidence="8">
    <location>
        <begin position="252"/>
        <end position="271"/>
    </location>
</feature>
<keyword evidence="2" id="KW-0813">Transport</keyword>
<organism evidence="10 11">
    <name type="scientific">Micromonospora humida</name>
    <dbReference type="NCBI Taxonomy" id="2809018"/>
    <lineage>
        <taxon>Bacteria</taxon>
        <taxon>Bacillati</taxon>
        <taxon>Actinomycetota</taxon>
        <taxon>Actinomycetes</taxon>
        <taxon>Micromonosporales</taxon>
        <taxon>Micromonosporaceae</taxon>
        <taxon>Micromonospora</taxon>
    </lineage>
</organism>
<dbReference type="PROSITE" id="PS50850">
    <property type="entry name" value="MFS"/>
    <property type="match status" value="1"/>
</dbReference>
<keyword evidence="3" id="KW-1003">Cell membrane</keyword>
<dbReference type="InterPro" id="IPR020846">
    <property type="entry name" value="MFS_dom"/>
</dbReference>
<evidence type="ECO:0000256" key="8">
    <source>
        <dbReference type="SAM" id="Phobius"/>
    </source>
</evidence>
<sequence length="431" mass="46142">MGGRYYLLLIASVTSSLGNWVYRLALPLLVLHLTGSALSTSLLYAIEYLPFLLLSLPGGVFADRWDRRRLLIAGDATAGVIALGLALLVVMDMQVIWPIYLVAFALSCVEPIYHPAFQSFLPQIVPANRLGQANGWLQSGENVTTMIGPVVAGGLIALTGFEVTILVNALSFFVSALAILAIRATDAVTRVARTARASLTNEIREALAYIFRKNKVLMAGSLMFTGTNFAIWLIQANFIFYLVSYRKLSPDVIGIVLAAQGVGAVLGAAVAGRLIRQIAPARVLIGTTALAGLVTLFLIPLHSPVAIAIVWGLLYALGSINPVAWFTLRQKIVPNELLGRVVATTRMLAFASIPVSAMVAGVIETTFHNFYLVIAIGALLRLLVAGLAYLSPLGASVRRLDPTTPVEGSAKEQEPVPAPRMVRAESVQDAE</sequence>
<evidence type="ECO:0000256" key="7">
    <source>
        <dbReference type="SAM" id="MobiDB-lite"/>
    </source>
</evidence>
<feature type="transmembrane region" description="Helical" evidence="8">
    <location>
        <begin position="69"/>
        <end position="89"/>
    </location>
</feature>
<dbReference type="InterPro" id="IPR036259">
    <property type="entry name" value="MFS_trans_sf"/>
</dbReference>
<dbReference type="InterPro" id="IPR022324">
    <property type="entry name" value="Bacilysin_exporter_BacE_put"/>
</dbReference>
<name>A0ABS2ISD1_9ACTN</name>
<evidence type="ECO:0000313" key="10">
    <source>
        <dbReference type="EMBL" id="MBM7077252.1"/>
    </source>
</evidence>